<keyword evidence="2" id="KW-1185">Reference proteome</keyword>
<dbReference type="AlphaFoldDB" id="A0A256A8R1"/>
<comment type="caution">
    <text evidence="1">The sequence shown here is derived from an EMBL/GenBank/DDBJ whole genome shotgun (WGS) entry which is preliminary data.</text>
</comment>
<reference evidence="1 2" key="1">
    <citation type="submission" date="2017-07" db="EMBL/GenBank/DDBJ databases">
        <title>Flavobacterium cyanobacteriorum sp. nov., isolated from cyanobacterial aggregates in a eutrophic lake.</title>
        <authorList>
            <person name="Cai H."/>
        </authorList>
    </citation>
    <scope>NUCLEOTIDE SEQUENCE [LARGE SCALE GENOMIC DNA]</scope>
    <source>
        <strain evidence="1 2">TH021</strain>
    </source>
</reference>
<proteinExistence type="predicted"/>
<dbReference type="Pfam" id="PF14891">
    <property type="entry name" value="Peptidase_M91"/>
    <property type="match status" value="1"/>
</dbReference>
<gene>
    <name evidence="1" type="ORF">CHU92_00155</name>
</gene>
<dbReference type="EMBL" id="NOXV01000021">
    <property type="protein sequence ID" value="OYQ50041.1"/>
    <property type="molecule type" value="Genomic_DNA"/>
</dbReference>
<dbReference type="RefSeq" id="WP_243389527.1">
    <property type="nucleotide sequence ID" value="NZ_NOXV01000021.1"/>
</dbReference>
<dbReference type="InterPro" id="IPR028208">
    <property type="entry name" value="Effector_pro_NleD-like"/>
</dbReference>
<protein>
    <submittedName>
        <fullName evidence="1">Uncharacterized protein</fullName>
    </submittedName>
</protein>
<dbReference type="Proteomes" id="UP000216605">
    <property type="component" value="Unassembled WGS sequence"/>
</dbReference>
<evidence type="ECO:0000313" key="1">
    <source>
        <dbReference type="EMBL" id="OYQ50041.1"/>
    </source>
</evidence>
<name>A0A256A8R1_9FLAO</name>
<accession>A0A256A8R1</accession>
<feature type="non-terminal residue" evidence="1">
    <location>
        <position position="1"/>
    </location>
</feature>
<organism evidence="1 2">
    <name type="scientific">Flavobacterium cyanobacteriorum</name>
    <dbReference type="NCBI Taxonomy" id="2022802"/>
    <lineage>
        <taxon>Bacteria</taxon>
        <taxon>Pseudomonadati</taxon>
        <taxon>Bacteroidota</taxon>
        <taxon>Flavobacteriia</taxon>
        <taxon>Flavobacteriales</taxon>
        <taxon>Flavobacteriaceae</taxon>
        <taxon>Flavobacterium</taxon>
    </lineage>
</organism>
<evidence type="ECO:0000313" key="2">
    <source>
        <dbReference type="Proteomes" id="UP000216605"/>
    </source>
</evidence>
<sequence>GDSAPDNQFVQDFISAYNYDVGNGGGQSLKAIAENPFATVDVQEQGMEGYSSEVYSKQDGAFGDSFNVVYWNPNLGLETTSGYILSPATVLEHEAGHALGSLMNTSENRNYGSDAQYDSKEEKRVISGPEQQTARANGEIPMFSRSRSDHKGLPVVTDSPISNKVNKNATFKFHNNRTYKNESFTPSYIKYAP</sequence>